<dbReference type="GO" id="GO:0004181">
    <property type="term" value="F:metallocarboxypeptidase activity"/>
    <property type="evidence" value="ECO:0007669"/>
    <property type="project" value="InterPro"/>
</dbReference>
<dbReference type="PROSITE" id="PS52035">
    <property type="entry name" value="PEPTIDASE_M14"/>
    <property type="match status" value="1"/>
</dbReference>
<dbReference type="GO" id="GO:0006508">
    <property type="term" value="P:proteolysis"/>
    <property type="evidence" value="ECO:0007669"/>
    <property type="project" value="UniProtKB-KW"/>
</dbReference>
<keyword evidence="7" id="KW-0479">Metal-binding</keyword>
<sequence length="1031" mass="117165">MTSASGNATGLEILLSTLQSSYDVQNTLSILQILDELLSAGTVKRIRYMISKGGSEALLHTLINMTRIFPPNYDVLLPLLHLIIKVGQRDKRFGQKAQEIGAINETLNLLKHSLPQPKYVTPCLWVLKIYATSVVTGAALGKSGITRLLFKLISPYTTRNTKAVRRAVDNGYIHRLLKLYQDWHQRDTQNRFTSIHKALLNCIKNITNIQAGKKAFLQADGMRVLLSASQAYGSSPGLQPVIKLATQVMRKCHPKQPLPLLTVRSCYSFLLPNAADSQPLACSSMFPQDVIAMKEDDEEQDDEDNIENEEPVCNEDDDDLETDLTRLRPNPQLDRAVEELKQYERLCPELTGYFQDSGRNPNGPSGGCILNPSKHKTKKMHLSMQRPSVDSSKACIQTVTGEERPHFLSQSWSIDSEQNGQHAGYKLSQMRREMVPFHDPHVYTMMAEKTRSASDYKSLAFPDYWGHISPVYQEPLTGQWSGHQRDKIFEDIQRLVSPGDILNKVVFDADSLPLVTSEDDISLKFYSHFESGNLRKAIQIRKYEYDLIMNADINTELQHQWFYFKLSGMRAGIPYRFNIINCEKTNSQFNYGMQPVMYSVHEALCGRPHWIRVGSDIYYYKNHYCRYNAATRGKKEASYYTLTFTITFLHSKDVCYLAYHYPYTYSTLMTHLHLLEESLNPDQVYFRHQTLCSTLGGNRCPVITITASPGAQCEQLRQFWNRQYVVLTARVHPGESNASWVIKGTLEFLMSNDPIARSLRDSYIFKIIPMLNPDGVVNGCHRCSLSGEDLNRQWSDPKPDLHPTIYHTKGLLSYLRSIGKTPLVYCDYHGHSRKKNVFMYGCSLKETLWQARSSIDTATLKEDIGYRTIPKVLDKISPAFAMNRCCFLVQKSREATARVVVWREIGVLRSYTMESTYCGCDQGKYNGLQLGTQELEEVGAKFCAGLLKLKKEEWSCSKQLITEDGAVFDSDNELPNDRRVTPSDGSVDDEPPCSEEIDYDTDNCTEEDDDSIDLAAELSGTSEDELELDKN</sequence>
<dbReference type="EMBL" id="BEZZ01000093">
    <property type="protein sequence ID" value="GCC25653.1"/>
    <property type="molecule type" value="Genomic_DNA"/>
</dbReference>
<keyword evidence="5" id="KW-0121">Carboxypeptidase</keyword>
<dbReference type="SUPFAM" id="SSF48371">
    <property type="entry name" value="ARM repeat"/>
    <property type="match status" value="1"/>
</dbReference>
<name>A0A401S5H2_CHIPU</name>
<evidence type="ECO:0000256" key="4">
    <source>
        <dbReference type="ARBA" id="ARBA00022490"/>
    </source>
</evidence>
<keyword evidence="18" id="KW-1185">Reference proteome</keyword>
<comment type="catalytic activity">
    <reaction evidence="11">
        <text>C-terminal L-alpha-aminoacyl-L-glutamyl-L-glutamyl-[tubulin] + H2O = C-terminal L-alpha-aminoacyl-L-glutamyl-[tubulin] + L-glutamate</text>
        <dbReference type="Rhea" id="RHEA:63792"/>
        <dbReference type="Rhea" id="RHEA-COMP:16435"/>
        <dbReference type="Rhea" id="RHEA-COMP:16436"/>
        <dbReference type="ChEBI" id="CHEBI:15377"/>
        <dbReference type="ChEBI" id="CHEBI:29985"/>
        <dbReference type="ChEBI" id="CHEBI:149555"/>
        <dbReference type="ChEBI" id="CHEBI:149556"/>
        <dbReference type="EC" id="3.4.17.24"/>
    </reaction>
    <physiologicalReaction direction="left-to-right" evidence="11">
        <dbReference type="Rhea" id="RHEA:63793"/>
    </physiologicalReaction>
</comment>
<keyword evidence="9" id="KW-0862">Zinc</keyword>
<evidence type="ECO:0000256" key="11">
    <source>
        <dbReference type="ARBA" id="ARBA00024524"/>
    </source>
</evidence>
<dbReference type="Proteomes" id="UP000287033">
    <property type="component" value="Unassembled WGS sequence"/>
</dbReference>
<evidence type="ECO:0000256" key="9">
    <source>
        <dbReference type="ARBA" id="ARBA00022833"/>
    </source>
</evidence>
<dbReference type="Gene3D" id="3.40.630.10">
    <property type="entry name" value="Zn peptidases"/>
    <property type="match status" value="1"/>
</dbReference>
<dbReference type="InterPro" id="IPR050821">
    <property type="entry name" value="Cytosolic_carboxypeptidase"/>
</dbReference>
<organism evidence="17 18">
    <name type="scientific">Chiloscyllium punctatum</name>
    <name type="common">Brownbanded bambooshark</name>
    <name type="synonym">Hemiscyllium punctatum</name>
    <dbReference type="NCBI Taxonomy" id="137246"/>
    <lineage>
        <taxon>Eukaryota</taxon>
        <taxon>Metazoa</taxon>
        <taxon>Chordata</taxon>
        <taxon>Craniata</taxon>
        <taxon>Vertebrata</taxon>
        <taxon>Chondrichthyes</taxon>
        <taxon>Elasmobranchii</taxon>
        <taxon>Galeomorphii</taxon>
        <taxon>Galeoidea</taxon>
        <taxon>Orectolobiformes</taxon>
        <taxon>Hemiscylliidae</taxon>
        <taxon>Chiloscyllium</taxon>
    </lineage>
</organism>
<dbReference type="GO" id="GO:0008270">
    <property type="term" value="F:zinc ion binding"/>
    <property type="evidence" value="ECO:0007669"/>
    <property type="project" value="InterPro"/>
</dbReference>
<feature type="region of interest" description="Disordered" evidence="15">
    <location>
        <begin position="296"/>
        <end position="325"/>
    </location>
</feature>
<dbReference type="SUPFAM" id="SSF53187">
    <property type="entry name" value="Zn-dependent exopeptidases"/>
    <property type="match status" value="1"/>
</dbReference>
<keyword evidence="8" id="KW-0378">Hydrolase</keyword>
<evidence type="ECO:0000256" key="10">
    <source>
        <dbReference type="ARBA" id="ARBA00023049"/>
    </source>
</evidence>
<dbReference type="Pfam" id="PF18027">
    <property type="entry name" value="Pepdidase_M14_N"/>
    <property type="match status" value="1"/>
</dbReference>
<evidence type="ECO:0000256" key="5">
    <source>
        <dbReference type="ARBA" id="ARBA00022645"/>
    </source>
</evidence>
<evidence type="ECO:0000256" key="1">
    <source>
        <dbReference type="ARBA" id="ARBA00001947"/>
    </source>
</evidence>
<evidence type="ECO:0000313" key="17">
    <source>
        <dbReference type="EMBL" id="GCC25653.1"/>
    </source>
</evidence>
<feature type="compositionally biased region" description="Acidic residues" evidence="15">
    <location>
        <begin position="296"/>
        <end position="322"/>
    </location>
</feature>
<dbReference type="InterPro" id="IPR033852">
    <property type="entry name" value="CBPC1/4"/>
</dbReference>
<keyword evidence="4" id="KW-0963">Cytoplasm</keyword>
<dbReference type="InterPro" id="IPR016024">
    <property type="entry name" value="ARM-type_fold"/>
</dbReference>
<feature type="active site" description="Proton donor/acceptor" evidence="14">
    <location>
        <position position="914"/>
    </location>
</feature>
<dbReference type="InterPro" id="IPR040626">
    <property type="entry name" value="Pepdidase_M14_N"/>
</dbReference>
<comment type="similarity">
    <text evidence="3 14">Belongs to the peptidase M14 family.</text>
</comment>
<evidence type="ECO:0000256" key="8">
    <source>
        <dbReference type="ARBA" id="ARBA00022801"/>
    </source>
</evidence>
<proteinExistence type="inferred from homology"/>
<gene>
    <name evidence="17" type="ORF">chiPu_0004064</name>
</gene>
<dbReference type="FunFam" id="2.60.40.3120:FF:000001">
    <property type="entry name" value="cytosolic carboxypeptidase 1 isoform X1"/>
    <property type="match status" value="1"/>
</dbReference>
<evidence type="ECO:0000313" key="18">
    <source>
        <dbReference type="Proteomes" id="UP000287033"/>
    </source>
</evidence>
<dbReference type="STRING" id="137246.A0A401S5H2"/>
<dbReference type="Gene3D" id="2.60.40.3120">
    <property type="match status" value="1"/>
</dbReference>
<dbReference type="InterPro" id="IPR011989">
    <property type="entry name" value="ARM-like"/>
</dbReference>
<dbReference type="AlphaFoldDB" id="A0A401S5H2"/>
<evidence type="ECO:0000256" key="13">
    <source>
        <dbReference type="ARBA" id="ARBA00029302"/>
    </source>
</evidence>
<accession>A0A401S5H2</accession>
<evidence type="ECO:0000256" key="14">
    <source>
        <dbReference type="PROSITE-ProRule" id="PRU01379"/>
    </source>
</evidence>
<feature type="domain" description="Peptidase M14" evidence="16">
    <location>
        <begin position="661"/>
        <end position="950"/>
    </location>
</feature>
<keyword evidence="6" id="KW-0645">Protease</keyword>
<dbReference type="OMA" id="QYERLCP"/>
<evidence type="ECO:0000256" key="12">
    <source>
        <dbReference type="ARBA" id="ARBA00026108"/>
    </source>
</evidence>
<dbReference type="PANTHER" id="PTHR12756">
    <property type="entry name" value="CYTOSOLIC CARBOXYPEPTIDASE"/>
    <property type="match status" value="1"/>
</dbReference>
<dbReference type="Gene3D" id="1.25.10.10">
    <property type="entry name" value="Leucine-rich Repeat Variant"/>
    <property type="match status" value="1"/>
</dbReference>
<evidence type="ECO:0000259" key="16">
    <source>
        <dbReference type="PROSITE" id="PS52035"/>
    </source>
</evidence>
<comment type="cofactor">
    <cofactor evidence="1">
        <name>Zn(2+)</name>
        <dbReference type="ChEBI" id="CHEBI:29105"/>
    </cofactor>
</comment>
<dbReference type="PANTHER" id="PTHR12756:SF5">
    <property type="entry name" value="CYTOSOLIC CARBOXYPEPTIDASE 4"/>
    <property type="match status" value="1"/>
</dbReference>
<evidence type="ECO:0000256" key="6">
    <source>
        <dbReference type="ARBA" id="ARBA00022670"/>
    </source>
</evidence>
<feature type="region of interest" description="Disordered" evidence="15">
    <location>
        <begin position="968"/>
        <end position="1007"/>
    </location>
</feature>
<feature type="compositionally biased region" description="Acidic residues" evidence="15">
    <location>
        <begin position="986"/>
        <end position="1007"/>
    </location>
</feature>
<evidence type="ECO:0000256" key="3">
    <source>
        <dbReference type="ARBA" id="ARBA00005988"/>
    </source>
</evidence>
<comment type="caution">
    <text evidence="17">The sequence shown here is derived from an EMBL/GenBank/DDBJ whole genome shotgun (WGS) entry which is preliminary data.</text>
</comment>
<dbReference type="InterPro" id="IPR000834">
    <property type="entry name" value="Peptidase_M14"/>
</dbReference>
<dbReference type="OrthoDB" id="10253041at2759"/>
<comment type="catalytic activity">
    <reaction evidence="13">
        <text>(L-glutamyl)(n+1)-gamma-L-glutamyl-L-glutamyl-[protein] + H2O = (L-glutamyl)(n)-gamma-L-glutamyl-L-glutamyl-[protein] + L-glutamate</text>
        <dbReference type="Rhea" id="RHEA:60004"/>
        <dbReference type="Rhea" id="RHEA-COMP:15519"/>
        <dbReference type="Rhea" id="RHEA-COMP:15675"/>
        <dbReference type="ChEBI" id="CHEBI:15377"/>
        <dbReference type="ChEBI" id="CHEBI:29985"/>
        <dbReference type="ChEBI" id="CHEBI:143623"/>
    </reaction>
    <physiologicalReaction direction="left-to-right" evidence="13">
        <dbReference type="Rhea" id="RHEA:60005"/>
    </physiologicalReaction>
</comment>
<reference evidence="17 18" key="1">
    <citation type="journal article" date="2018" name="Nat. Ecol. Evol.">
        <title>Shark genomes provide insights into elasmobranch evolution and the origin of vertebrates.</title>
        <authorList>
            <person name="Hara Y"/>
            <person name="Yamaguchi K"/>
            <person name="Onimaru K"/>
            <person name="Kadota M"/>
            <person name="Koyanagi M"/>
            <person name="Keeley SD"/>
            <person name="Tatsumi K"/>
            <person name="Tanaka K"/>
            <person name="Motone F"/>
            <person name="Kageyama Y"/>
            <person name="Nozu R"/>
            <person name="Adachi N"/>
            <person name="Nishimura O"/>
            <person name="Nakagawa R"/>
            <person name="Tanegashima C"/>
            <person name="Kiyatake I"/>
            <person name="Matsumoto R"/>
            <person name="Murakumo K"/>
            <person name="Nishida K"/>
            <person name="Terakita A"/>
            <person name="Kuratani S"/>
            <person name="Sato K"/>
            <person name="Hyodo S Kuraku.S."/>
        </authorList>
    </citation>
    <scope>NUCLEOTIDE SEQUENCE [LARGE SCALE GENOMIC DNA]</scope>
</reference>
<protein>
    <recommendedName>
        <fullName evidence="12">tubulin-glutamate carboxypeptidase</fullName>
        <ecNumber evidence="12">3.4.17.24</ecNumber>
    </recommendedName>
</protein>
<dbReference type="Pfam" id="PF00246">
    <property type="entry name" value="Peptidase_M14"/>
    <property type="match status" value="1"/>
</dbReference>
<evidence type="ECO:0000256" key="7">
    <source>
        <dbReference type="ARBA" id="ARBA00022723"/>
    </source>
</evidence>
<dbReference type="Pfam" id="PF25571">
    <property type="entry name" value="TPR_CCP1_N"/>
    <property type="match status" value="1"/>
</dbReference>
<dbReference type="GO" id="GO:0005829">
    <property type="term" value="C:cytosol"/>
    <property type="evidence" value="ECO:0007669"/>
    <property type="project" value="UniProtKB-SubCell"/>
</dbReference>
<evidence type="ECO:0000256" key="15">
    <source>
        <dbReference type="SAM" id="MobiDB-lite"/>
    </source>
</evidence>
<dbReference type="EC" id="3.4.17.24" evidence="12"/>
<comment type="subcellular location">
    <subcellularLocation>
        <location evidence="2">Cytoplasm</location>
        <location evidence="2">Cytosol</location>
    </subcellularLocation>
</comment>
<dbReference type="CDD" id="cd06906">
    <property type="entry name" value="M14_Nna1"/>
    <property type="match status" value="1"/>
</dbReference>
<evidence type="ECO:0000256" key="2">
    <source>
        <dbReference type="ARBA" id="ARBA00004514"/>
    </source>
</evidence>
<keyword evidence="10" id="KW-0482">Metalloprotease</keyword>